<evidence type="ECO:0000256" key="1">
    <source>
        <dbReference type="ARBA" id="ARBA00004589"/>
    </source>
</evidence>
<feature type="domain" description="CFEM" evidence="9">
    <location>
        <begin position="94"/>
        <end position="153"/>
    </location>
</feature>
<protein>
    <recommendedName>
        <fullName evidence="9">CFEM domain-containing protein</fullName>
    </recommendedName>
</protein>
<proteinExistence type="inferred from homology"/>
<dbReference type="Pfam" id="PF05730">
    <property type="entry name" value="CFEM"/>
    <property type="match status" value="1"/>
</dbReference>
<keyword evidence="5" id="KW-0336">GPI-anchor</keyword>
<dbReference type="InterPro" id="IPR008427">
    <property type="entry name" value="Extracellular_membr_CFEM_dom"/>
</dbReference>
<accession>A0A5N7BFU2</accession>
<evidence type="ECO:0000256" key="8">
    <source>
        <dbReference type="ARBA" id="ARBA00023288"/>
    </source>
</evidence>
<dbReference type="Proteomes" id="UP000326198">
    <property type="component" value="Unassembled WGS sequence"/>
</dbReference>
<evidence type="ECO:0000256" key="7">
    <source>
        <dbReference type="ARBA" id="ARBA00023157"/>
    </source>
</evidence>
<sequence>MFNILSLEPHSRLLLGCYTSSERHHYGSNHGLCTPRLFPSPFVLLPPVAFVCFLRCLDLPYSTQSTYLRLQLKMKFTVATAIALAAVANALNIDCAKPCIQEGINKVAPKCKSDIKCACSHSQQIFNTIKPCVISSCGPIPDSAYEAVEARYCK</sequence>
<keyword evidence="11" id="KW-1185">Reference proteome</keyword>
<evidence type="ECO:0000256" key="2">
    <source>
        <dbReference type="ARBA" id="ARBA00004613"/>
    </source>
</evidence>
<evidence type="ECO:0000313" key="10">
    <source>
        <dbReference type="EMBL" id="KAE8380620.1"/>
    </source>
</evidence>
<reference evidence="10 11" key="1">
    <citation type="submission" date="2019-04" db="EMBL/GenBank/DDBJ databases">
        <title>Friends and foes A comparative genomics studyof 23 Aspergillus species from section Flavi.</title>
        <authorList>
            <consortium name="DOE Joint Genome Institute"/>
            <person name="Kjaerbolling I."/>
            <person name="Vesth T."/>
            <person name="Frisvad J.C."/>
            <person name="Nybo J.L."/>
            <person name="Theobald S."/>
            <person name="Kildgaard S."/>
            <person name="Isbrandt T."/>
            <person name="Kuo A."/>
            <person name="Sato A."/>
            <person name="Lyhne E.K."/>
            <person name="Kogle M.E."/>
            <person name="Wiebenga A."/>
            <person name="Kun R.S."/>
            <person name="Lubbers R.J."/>
            <person name="Makela M.R."/>
            <person name="Barry K."/>
            <person name="Chovatia M."/>
            <person name="Clum A."/>
            <person name="Daum C."/>
            <person name="Haridas S."/>
            <person name="He G."/>
            <person name="LaButti K."/>
            <person name="Lipzen A."/>
            <person name="Mondo S."/>
            <person name="Riley R."/>
            <person name="Salamov A."/>
            <person name="Simmons B.A."/>
            <person name="Magnuson J.K."/>
            <person name="Henrissat B."/>
            <person name="Mortensen U.H."/>
            <person name="Larsen T.O."/>
            <person name="Devries R.P."/>
            <person name="Grigoriev I.V."/>
            <person name="Machida M."/>
            <person name="Baker S.E."/>
            <person name="Andersen M.R."/>
        </authorList>
    </citation>
    <scope>NUCLEOTIDE SEQUENCE [LARGE SCALE GENOMIC DNA]</scope>
    <source>
        <strain evidence="10 11">IBT 29228</strain>
    </source>
</reference>
<organism evidence="10 11">
    <name type="scientific">Aspergillus bertholletiae</name>
    <dbReference type="NCBI Taxonomy" id="1226010"/>
    <lineage>
        <taxon>Eukaryota</taxon>
        <taxon>Fungi</taxon>
        <taxon>Dikarya</taxon>
        <taxon>Ascomycota</taxon>
        <taxon>Pezizomycotina</taxon>
        <taxon>Eurotiomycetes</taxon>
        <taxon>Eurotiomycetidae</taxon>
        <taxon>Eurotiales</taxon>
        <taxon>Aspergillaceae</taxon>
        <taxon>Aspergillus</taxon>
        <taxon>Aspergillus subgen. Circumdati</taxon>
    </lineage>
</organism>
<gene>
    <name evidence="10" type="ORF">BDV26DRAFT_257016</name>
</gene>
<comment type="similarity">
    <text evidence="3">Belongs to the RBT5 family.</text>
</comment>
<name>A0A5N7BFU2_9EURO</name>
<dbReference type="EMBL" id="ML736179">
    <property type="protein sequence ID" value="KAE8380620.1"/>
    <property type="molecule type" value="Genomic_DNA"/>
</dbReference>
<evidence type="ECO:0000313" key="11">
    <source>
        <dbReference type="Proteomes" id="UP000326198"/>
    </source>
</evidence>
<dbReference type="GO" id="GO:0005576">
    <property type="term" value="C:extracellular region"/>
    <property type="evidence" value="ECO:0007669"/>
    <property type="project" value="UniProtKB-SubCell"/>
</dbReference>
<keyword evidence="6" id="KW-0732">Signal</keyword>
<keyword evidence="4" id="KW-0964">Secreted</keyword>
<evidence type="ECO:0000256" key="4">
    <source>
        <dbReference type="ARBA" id="ARBA00022525"/>
    </source>
</evidence>
<keyword evidence="8" id="KW-0449">Lipoprotein</keyword>
<evidence type="ECO:0000256" key="3">
    <source>
        <dbReference type="ARBA" id="ARBA00010031"/>
    </source>
</evidence>
<evidence type="ECO:0000256" key="6">
    <source>
        <dbReference type="ARBA" id="ARBA00022729"/>
    </source>
</evidence>
<keyword evidence="5" id="KW-0325">Glycoprotein</keyword>
<evidence type="ECO:0000256" key="5">
    <source>
        <dbReference type="ARBA" id="ARBA00022622"/>
    </source>
</evidence>
<dbReference type="GO" id="GO:0098552">
    <property type="term" value="C:side of membrane"/>
    <property type="evidence" value="ECO:0007669"/>
    <property type="project" value="UniProtKB-KW"/>
</dbReference>
<keyword evidence="7" id="KW-1015">Disulfide bond</keyword>
<dbReference type="AlphaFoldDB" id="A0A5N7BFU2"/>
<evidence type="ECO:0000259" key="9">
    <source>
        <dbReference type="Pfam" id="PF05730"/>
    </source>
</evidence>
<dbReference type="OrthoDB" id="3767534at2759"/>
<keyword evidence="5" id="KW-0472">Membrane</keyword>
<comment type="subcellular location">
    <subcellularLocation>
        <location evidence="1">Membrane</location>
        <topology evidence="1">Lipid-anchor</topology>
        <topology evidence="1">GPI-anchor</topology>
    </subcellularLocation>
    <subcellularLocation>
        <location evidence="2">Secreted</location>
    </subcellularLocation>
</comment>